<keyword evidence="9" id="KW-1185">Reference proteome</keyword>
<keyword evidence="3" id="KW-0963">Cytoplasm</keyword>
<dbReference type="EMBL" id="CAJHUC010002973">
    <property type="protein sequence ID" value="CAD7704927.1"/>
    <property type="molecule type" value="Genomic_DNA"/>
</dbReference>
<dbReference type="GO" id="GO:0000281">
    <property type="term" value="P:mitotic cytokinesis"/>
    <property type="evidence" value="ECO:0007669"/>
    <property type="project" value="TreeGrafter"/>
</dbReference>
<proteinExistence type="predicted"/>
<evidence type="ECO:0000313" key="8">
    <source>
        <dbReference type="EMBL" id="CAD7704927.1"/>
    </source>
</evidence>
<evidence type="ECO:0000256" key="1">
    <source>
        <dbReference type="ARBA" id="ARBA00004138"/>
    </source>
</evidence>
<comment type="caution">
    <text evidence="8">The sequence shown here is derived from an EMBL/GenBank/DDBJ whole genome shotgun (WGS) entry which is preliminary data.</text>
</comment>
<dbReference type="GO" id="GO:0007052">
    <property type="term" value="P:mitotic spindle organization"/>
    <property type="evidence" value="ECO:0007669"/>
    <property type="project" value="TreeGrafter"/>
</dbReference>
<name>A0A8S1JFP3_9CHLO</name>
<dbReference type="AlphaFoldDB" id="A0A8S1JFP3"/>
<dbReference type="GO" id="GO:0072686">
    <property type="term" value="C:mitotic spindle"/>
    <property type="evidence" value="ECO:0007669"/>
    <property type="project" value="TreeGrafter"/>
</dbReference>
<gene>
    <name evidence="8" type="ORF">OSTQU699_LOCUS10282</name>
</gene>
<dbReference type="InterPro" id="IPR006602">
    <property type="entry name" value="DM10_dom"/>
</dbReference>
<dbReference type="PANTHER" id="PTHR12086:SF9">
    <property type="entry name" value="EF-HAND DOMAIN-CONTAINING PROTEIN 1"/>
    <property type="match status" value="1"/>
</dbReference>
<dbReference type="GO" id="GO:0005930">
    <property type="term" value="C:axoneme"/>
    <property type="evidence" value="ECO:0007669"/>
    <property type="project" value="TreeGrafter"/>
</dbReference>
<keyword evidence="5" id="KW-0206">Cytoskeleton</keyword>
<keyword evidence="4" id="KW-0677">Repeat</keyword>
<protein>
    <recommendedName>
        <fullName evidence="7">DM10 domain-containing protein</fullName>
    </recommendedName>
</protein>
<evidence type="ECO:0000259" key="7">
    <source>
        <dbReference type="PROSITE" id="PS51336"/>
    </source>
</evidence>
<dbReference type="Proteomes" id="UP000708148">
    <property type="component" value="Unassembled WGS sequence"/>
</dbReference>
<evidence type="ECO:0000256" key="3">
    <source>
        <dbReference type="ARBA" id="ARBA00022490"/>
    </source>
</evidence>
<organism evidence="8 9">
    <name type="scientific">Ostreobium quekettii</name>
    <dbReference type="NCBI Taxonomy" id="121088"/>
    <lineage>
        <taxon>Eukaryota</taxon>
        <taxon>Viridiplantae</taxon>
        <taxon>Chlorophyta</taxon>
        <taxon>core chlorophytes</taxon>
        <taxon>Ulvophyceae</taxon>
        <taxon>TCBD clade</taxon>
        <taxon>Bryopsidales</taxon>
        <taxon>Ostreobineae</taxon>
        <taxon>Ostreobiaceae</taxon>
        <taxon>Ostreobium</taxon>
    </lineage>
</organism>
<dbReference type="Gene3D" id="2.30.29.170">
    <property type="match status" value="1"/>
</dbReference>
<comment type="subcellular location">
    <subcellularLocation>
        <location evidence="1">Cell projection</location>
        <location evidence="1">Cilium</location>
    </subcellularLocation>
    <subcellularLocation>
        <location evidence="2">Cytoplasm</location>
        <location evidence="2">Cytoskeleton</location>
    </subcellularLocation>
</comment>
<reference evidence="8" key="1">
    <citation type="submission" date="2020-12" db="EMBL/GenBank/DDBJ databases">
        <authorList>
            <person name="Iha C."/>
        </authorList>
    </citation>
    <scope>NUCLEOTIDE SEQUENCE</scope>
</reference>
<dbReference type="PANTHER" id="PTHR12086">
    <property type="entry name" value="EF-HAND DOMAIN C-TERMINAL CONTAINING PROTEIN"/>
    <property type="match status" value="1"/>
</dbReference>
<dbReference type="InterPro" id="IPR040193">
    <property type="entry name" value="EFHC1/EFHC2/EFHB"/>
</dbReference>
<dbReference type="Pfam" id="PF06565">
    <property type="entry name" value="DM10_dom"/>
    <property type="match status" value="1"/>
</dbReference>
<dbReference type="GO" id="GO:0043014">
    <property type="term" value="F:alpha-tubulin binding"/>
    <property type="evidence" value="ECO:0007669"/>
    <property type="project" value="TreeGrafter"/>
</dbReference>
<feature type="domain" description="DM10" evidence="7">
    <location>
        <begin position="1"/>
        <end position="104"/>
    </location>
</feature>
<dbReference type="PROSITE" id="PS51336">
    <property type="entry name" value="DM10"/>
    <property type="match status" value="1"/>
</dbReference>
<evidence type="ECO:0000256" key="5">
    <source>
        <dbReference type="ARBA" id="ARBA00023212"/>
    </source>
</evidence>
<evidence type="ECO:0000256" key="2">
    <source>
        <dbReference type="ARBA" id="ARBA00004245"/>
    </source>
</evidence>
<accession>A0A8S1JFP3</accession>
<dbReference type="SMART" id="SM00676">
    <property type="entry name" value="DM10"/>
    <property type="match status" value="1"/>
</dbReference>
<evidence type="ECO:0000256" key="4">
    <source>
        <dbReference type="ARBA" id="ARBA00022737"/>
    </source>
</evidence>
<sequence>MIETDRFRFPLASDSERRFVLSFYLVDGTLSVFEVPVPNSGIKGGKFLERVLVPKAIGRSGVDGIPAYIASQDLFIGARINVFSRVFEIIGADEFTLGCMEANKSRYPVADFPAVIAKLKKAIKEGPDQMADRLRVALIRQQQDGNVNVQESGLQDAFKECSLPLVKHEVKTISRALDPEGRGIDTRSLMSCIGLE</sequence>
<keyword evidence="6" id="KW-0966">Cell projection</keyword>
<dbReference type="GO" id="GO:0060285">
    <property type="term" value="P:cilium-dependent cell motility"/>
    <property type="evidence" value="ECO:0007669"/>
    <property type="project" value="TreeGrafter"/>
</dbReference>
<evidence type="ECO:0000256" key="6">
    <source>
        <dbReference type="ARBA" id="ARBA00023273"/>
    </source>
</evidence>
<dbReference type="OrthoDB" id="1928521at2759"/>
<evidence type="ECO:0000313" key="9">
    <source>
        <dbReference type="Proteomes" id="UP000708148"/>
    </source>
</evidence>